<evidence type="ECO:0000313" key="2">
    <source>
        <dbReference type="Proteomes" id="UP000054928"/>
    </source>
</evidence>
<dbReference type="EMBL" id="CCYD01002939">
    <property type="protein sequence ID" value="CEG48355.1"/>
    <property type="molecule type" value="Genomic_DNA"/>
</dbReference>
<dbReference type="AlphaFoldDB" id="A0A0N7L7Y3"/>
<evidence type="ECO:0000313" key="1">
    <source>
        <dbReference type="EMBL" id="CEG48355.1"/>
    </source>
</evidence>
<dbReference type="GeneID" id="36401236"/>
<name>A0A0N7L7Y3_PLAHL</name>
<dbReference type="Proteomes" id="UP000054928">
    <property type="component" value="Unassembled WGS sequence"/>
</dbReference>
<sequence length="55" mass="6144">MEMASYQENLGTLEIPEDDLLTADLTANRHVALLWPSTPQMVHLYGFLAFPPTSP</sequence>
<organism evidence="1 2">
    <name type="scientific">Plasmopara halstedii</name>
    <name type="common">Downy mildew of sunflower</name>
    <dbReference type="NCBI Taxonomy" id="4781"/>
    <lineage>
        <taxon>Eukaryota</taxon>
        <taxon>Sar</taxon>
        <taxon>Stramenopiles</taxon>
        <taxon>Oomycota</taxon>
        <taxon>Peronosporomycetes</taxon>
        <taxon>Peronosporales</taxon>
        <taxon>Peronosporaceae</taxon>
        <taxon>Plasmopara</taxon>
    </lineage>
</organism>
<proteinExistence type="predicted"/>
<reference evidence="2" key="1">
    <citation type="submission" date="2014-09" db="EMBL/GenBank/DDBJ databases">
        <authorList>
            <person name="Sharma Rahul"/>
            <person name="Thines Marco"/>
        </authorList>
    </citation>
    <scope>NUCLEOTIDE SEQUENCE [LARGE SCALE GENOMIC DNA]</scope>
</reference>
<keyword evidence="2" id="KW-1185">Reference proteome</keyword>
<accession>A0A0N7L7Y3</accession>
<protein>
    <submittedName>
        <fullName evidence="1">Uncharacterized protein</fullName>
    </submittedName>
</protein>
<dbReference type="RefSeq" id="XP_024584724.1">
    <property type="nucleotide sequence ID" value="XM_024719424.1"/>
</dbReference>